<feature type="domain" description="Minor capsid protein P11 C-terminal conserved region" evidence="1">
    <location>
        <begin position="115"/>
        <end position="197"/>
    </location>
</feature>
<name>A0AAV1I1N7_9CHLO</name>
<dbReference type="Pfam" id="PF23983">
    <property type="entry name" value="P11_C"/>
    <property type="match status" value="1"/>
</dbReference>
<comment type="caution">
    <text evidence="2">The sequence shown here is derived from an EMBL/GenBank/DDBJ whole genome shotgun (WGS) entry which is preliminary data.</text>
</comment>
<accession>A0AAV1I1N7</accession>
<gene>
    <name evidence="2" type="ORF">CVIRNUC_003430</name>
</gene>
<protein>
    <recommendedName>
        <fullName evidence="1">Minor capsid protein P11 C-terminal conserved region domain-containing protein</fullName>
    </recommendedName>
</protein>
<proteinExistence type="predicted"/>
<evidence type="ECO:0000313" key="2">
    <source>
        <dbReference type="EMBL" id="CAK0767132.1"/>
    </source>
</evidence>
<reference evidence="2 3" key="1">
    <citation type="submission" date="2023-10" db="EMBL/GenBank/DDBJ databases">
        <authorList>
            <person name="Maclean D."/>
            <person name="Macfadyen A."/>
        </authorList>
    </citation>
    <scope>NUCLEOTIDE SEQUENCE [LARGE SCALE GENOMIC DNA]</scope>
</reference>
<evidence type="ECO:0000259" key="1">
    <source>
        <dbReference type="Pfam" id="PF23983"/>
    </source>
</evidence>
<sequence length="202" mass="21625">MLLKNDFVKLGLIVVGAVVLFQVLSRYNILQNEGYDGSVQALMPTYGSLMPSGSLTSMNSLPYVPPTASDSAPAAISPTSMPPLAPVQAMDDIPVGGLAGTYADKPKECFPKDVLDAEDLLPKDQYSKWAAVNPDGQGNLKDRNFLSAGYNIGINTQGQSLRNASHDLRSTPPNAVLKVSPWMNSTIEPDLNRRPFEIGGSC</sequence>
<dbReference type="EMBL" id="CAUYUE010000004">
    <property type="protein sequence ID" value="CAK0767132.1"/>
    <property type="molecule type" value="Genomic_DNA"/>
</dbReference>
<dbReference type="InterPro" id="IPR055730">
    <property type="entry name" value="P11_C"/>
</dbReference>
<evidence type="ECO:0000313" key="3">
    <source>
        <dbReference type="Proteomes" id="UP001314263"/>
    </source>
</evidence>
<dbReference type="Proteomes" id="UP001314263">
    <property type="component" value="Unassembled WGS sequence"/>
</dbReference>
<organism evidence="2 3">
    <name type="scientific">Coccomyxa viridis</name>
    <dbReference type="NCBI Taxonomy" id="1274662"/>
    <lineage>
        <taxon>Eukaryota</taxon>
        <taxon>Viridiplantae</taxon>
        <taxon>Chlorophyta</taxon>
        <taxon>core chlorophytes</taxon>
        <taxon>Trebouxiophyceae</taxon>
        <taxon>Trebouxiophyceae incertae sedis</taxon>
        <taxon>Coccomyxaceae</taxon>
        <taxon>Coccomyxa</taxon>
    </lineage>
</organism>
<dbReference type="AlphaFoldDB" id="A0AAV1I1N7"/>
<keyword evidence="3" id="KW-1185">Reference proteome</keyword>